<organism evidence="2 3">
    <name type="scientific">Triparma retinervis</name>
    <dbReference type="NCBI Taxonomy" id="2557542"/>
    <lineage>
        <taxon>Eukaryota</taxon>
        <taxon>Sar</taxon>
        <taxon>Stramenopiles</taxon>
        <taxon>Ochrophyta</taxon>
        <taxon>Bolidophyceae</taxon>
        <taxon>Parmales</taxon>
        <taxon>Triparmaceae</taxon>
        <taxon>Triparma</taxon>
    </lineage>
</organism>
<comment type="caution">
    <text evidence="2">The sequence shown here is derived from an EMBL/GenBank/DDBJ whole genome shotgun (WGS) entry which is preliminary data.</text>
</comment>
<dbReference type="InterPro" id="IPR015915">
    <property type="entry name" value="Kelch-typ_b-propeller"/>
</dbReference>
<reference evidence="2" key="1">
    <citation type="submission" date="2022-07" db="EMBL/GenBank/DDBJ databases">
        <title>Genome analysis of Parmales, a sister group of diatoms, reveals the evolutionary specialization of diatoms from phago-mixotrophs to photoautotrophs.</title>
        <authorList>
            <person name="Ban H."/>
            <person name="Sato S."/>
            <person name="Yoshikawa S."/>
            <person name="Kazumasa Y."/>
            <person name="Nakamura Y."/>
            <person name="Ichinomiya M."/>
            <person name="Saitoh K."/>
            <person name="Sato N."/>
            <person name="Blanc-Mathieu R."/>
            <person name="Endo H."/>
            <person name="Kuwata A."/>
            <person name="Ogata H."/>
        </authorList>
    </citation>
    <scope>NUCLEOTIDE SEQUENCE</scope>
</reference>
<evidence type="ECO:0000256" key="1">
    <source>
        <dbReference type="SAM" id="SignalP"/>
    </source>
</evidence>
<dbReference type="AlphaFoldDB" id="A0A9W6ZUV5"/>
<feature type="signal peptide" evidence="1">
    <location>
        <begin position="1"/>
        <end position="19"/>
    </location>
</feature>
<accession>A0A9W6ZUV5</accession>
<feature type="chain" id="PRO_5040868189" evidence="1">
    <location>
        <begin position="20"/>
        <end position="240"/>
    </location>
</feature>
<feature type="non-terminal residue" evidence="2">
    <location>
        <position position="240"/>
    </location>
</feature>
<evidence type="ECO:0000313" key="3">
    <source>
        <dbReference type="Proteomes" id="UP001165082"/>
    </source>
</evidence>
<gene>
    <name evidence="2" type="ORF">TrRE_jg5100</name>
</gene>
<keyword evidence="3" id="KW-1185">Reference proteome</keyword>
<proteinExistence type="predicted"/>
<dbReference type="SUPFAM" id="SSF117281">
    <property type="entry name" value="Kelch motif"/>
    <property type="match status" value="1"/>
</dbReference>
<dbReference type="Proteomes" id="UP001165082">
    <property type="component" value="Unassembled WGS sequence"/>
</dbReference>
<keyword evidence="1" id="KW-0732">Signal</keyword>
<dbReference type="EMBL" id="BRXZ01002183">
    <property type="protein sequence ID" value="GMH56365.1"/>
    <property type="molecule type" value="Genomic_DNA"/>
</dbReference>
<name>A0A9W6ZUV5_9STRA</name>
<evidence type="ECO:0000313" key="2">
    <source>
        <dbReference type="EMBL" id="GMH56365.1"/>
    </source>
</evidence>
<sequence>MFASFLPVFAAIMAVMGEGAPVKSLRGFEWDPQALLNQISFPEISEHSLTLDSVGSLQQQQQQQQQHVTASGASARKLNSPVKVEVKGGDWEDVPTSSYSIPNSRSSHGAAIWHHGDTASMVVSFGYHSPSRGVTVPQTDVWAFNFGTSVWSRIYEGGSSMDRRGGHLSIVHQNKLFIYGGLTFDPTITPSGRWFNSEQDGKSNMWMLPLTDPNPTWLKIQSDPDILTRGEVAGGIWGSK</sequence>
<dbReference type="Gene3D" id="2.120.10.80">
    <property type="entry name" value="Kelch-type beta propeller"/>
    <property type="match status" value="1"/>
</dbReference>
<protein>
    <submittedName>
        <fullName evidence="2">Uncharacterized protein</fullName>
    </submittedName>
</protein>
<dbReference type="OrthoDB" id="10251809at2759"/>